<evidence type="ECO:0000256" key="1">
    <source>
        <dbReference type="PIRSR" id="PIRSR016184-1"/>
    </source>
</evidence>
<dbReference type="KEGG" id="sphv:F9278_34665"/>
<evidence type="ECO:0000313" key="3">
    <source>
        <dbReference type="Proteomes" id="UP000327294"/>
    </source>
</evidence>
<dbReference type="Gene3D" id="3.10.310.10">
    <property type="entry name" value="Diaminopimelate Epimerase, Chain A, domain 1"/>
    <property type="match status" value="2"/>
</dbReference>
<gene>
    <name evidence="2" type="ORF">F9278_34665</name>
</gene>
<proteinExistence type="predicted"/>
<name>A0A5P8KCF3_9ACTN</name>
<dbReference type="GO" id="GO:0016853">
    <property type="term" value="F:isomerase activity"/>
    <property type="evidence" value="ECO:0007669"/>
    <property type="project" value="TreeGrafter"/>
</dbReference>
<dbReference type="GO" id="GO:0005737">
    <property type="term" value="C:cytoplasm"/>
    <property type="evidence" value="ECO:0007669"/>
    <property type="project" value="TreeGrafter"/>
</dbReference>
<dbReference type="AlphaFoldDB" id="A0A5P8KCF3"/>
<dbReference type="PANTHER" id="PTHR13774">
    <property type="entry name" value="PHENAZINE BIOSYNTHESIS PROTEIN"/>
    <property type="match status" value="1"/>
</dbReference>
<sequence length="281" mass="30274">MPSDRLLGFAQVDVFAETPYFGNPVAVVLDSEGVSDAAMARLARWTNLSETTFVRPPRHPEADYELRIFTPGGEIPFAGHPTLGSAHAWLEAGGRPRSSGALVQECRAGLVEVRRSGADLSFRAPALRRRGPLDDAHVHRIARGLCIDRARILAHSWVDNGPGWAAVRLASADEVLALEPDDQAMRDLMLGVVGPHPEGSPLRFEVRAFALPSGVREDPVTGSLQAGIAQWLIADGTAPRSYQAGQGARLRRRGVLTVRADGDDVWVGGRSVTCVRGTVRL</sequence>
<reference evidence="2 3" key="1">
    <citation type="submission" date="2019-10" db="EMBL/GenBank/DDBJ databases">
        <title>Streptomyces sp. strain GY16 isolated from leaves of Broussonetia papyrifera.</title>
        <authorList>
            <person name="Mo P."/>
        </authorList>
    </citation>
    <scope>NUCLEOTIDE SEQUENCE [LARGE SCALE GENOMIC DNA]</scope>
    <source>
        <strain evidence="2 3">GY16</strain>
    </source>
</reference>
<dbReference type="InterPro" id="IPR003719">
    <property type="entry name" value="Phenazine_PhzF-like"/>
</dbReference>
<feature type="active site" evidence="1">
    <location>
        <position position="50"/>
    </location>
</feature>
<evidence type="ECO:0000313" key="2">
    <source>
        <dbReference type="EMBL" id="QFR00469.1"/>
    </source>
</evidence>
<accession>A0A5P8KCF3</accession>
<dbReference type="PANTHER" id="PTHR13774:SF32">
    <property type="entry name" value="ANTISENSE-ENHANCING SEQUENCE 1"/>
    <property type="match status" value="1"/>
</dbReference>
<keyword evidence="3" id="KW-1185">Reference proteome</keyword>
<organism evidence="2 3">
    <name type="scientific">Streptomyces phaeolivaceus</name>
    <dbReference type="NCBI Taxonomy" id="2653200"/>
    <lineage>
        <taxon>Bacteria</taxon>
        <taxon>Bacillati</taxon>
        <taxon>Actinomycetota</taxon>
        <taxon>Actinomycetes</taxon>
        <taxon>Kitasatosporales</taxon>
        <taxon>Streptomycetaceae</taxon>
        <taxon>Streptomyces</taxon>
    </lineage>
</organism>
<dbReference type="Pfam" id="PF02567">
    <property type="entry name" value="PhzC-PhzF"/>
    <property type="match status" value="1"/>
</dbReference>
<dbReference type="Proteomes" id="UP000327294">
    <property type="component" value="Chromosome"/>
</dbReference>
<dbReference type="EMBL" id="CP045096">
    <property type="protein sequence ID" value="QFR00469.1"/>
    <property type="molecule type" value="Genomic_DNA"/>
</dbReference>
<dbReference type="NCBIfam" id="TIGR00654">
    <property type="entry name" value="PhzF_family"/>
    <property type="match status" value="1"/>
</dbReference>
<dbReference type="PIRSF" id="PIRSF016184">
    <property type="entry name" value="PhzC_PhzF"/>
    <property type="match status" value="1"/>
</dbReference>
<protein>
    <submittedName>
        <fullName evidence="2">PhzF family phenazine biosynthesis protein</fullName>
    </submittedName>
</protein>
<dbReference type="RefSeq" id="WP_152171824.1">
    <property type="nucleotide sequence ID" value="NZ_CP045096.1"/>
</dbReference>
<dbReference type="SUPFAM" id="SSF54506">
    <property type="entry name" value="Diaminopimelate epimerase-like"/>
    <property type="match status" value="1"/>
</dbReference>